<keyword evidence="1" id="KW-0732">Signal</keyword>
<dbReference type="Pfam" id="PF11453">
    <property type="entry name" value="DUF2950"/>
    <property type="match status" value="1"/>
</dbReference>
<dbReference type="EMBL" id="WSEL01000009">
    <property type="protein sequence ID" value="MVQ30867.1"/>
    <property type="molecule type" value="Genomic_DNA"/>
</dbReference>
<comment type="caution">
    <text evidence="2">The sequence shown here is derived from an EMBL/GenBank/DDBJ whole genome shotgun (WGS) entry which is preliminary data.</text>
</comment>
<dbReference type="AlphaFoldDB" id="A0A6N8IVL7"/>
<feature type="chain" id="PRO_5026811034" evidence="1">
    <location>
        <begin position="21"/>
        <end position="302"/>
    </location>
</feature>
<accession>A0A6N8IVL7</accession>
<feature type="signal peptide" evidence="1">
    <location>
        <begin position="1"/>
        <end position="20"/>
    </location>
</feature>
<organism evidence="2 3">
    <name type="scientific">Ramlibacter pinisoli</name>
    <dbReference type="NCBI Taxonomy" id="2682844"/>
    <lineage>
        <taxon>Bacteria</taxon>
        <taxon>Pseudomonadati</taxon>
        <taxon>Pseudomonadota</taxon>
        <taxon>Betaproteobacteria</taxon>
        <taxon>Burkholderiales</taxon>
        <taxon>Comamonadaceae</taxon>
        <taxon>Ramlibacter</taxon>
    </lineage>
</organism>
<sequence length="302" mass="32237">MMLKTLLAAALLALCAGAQAAADQRTFPTPAAAVEALKSALKADDDQALVTIVGEAHKNLVVSGDRASDKARHARAASLLDEYTTLDDRDPNRVFLLVGAQAWPLPVPIVREGSAWRFASEVGAEEMLNRRIGAGERNALTVLRAYVGAQRDYAAVDRNGDGVLQYAQRLASSPGKFDGLYWPNEPGSGVGQSPLGPLIAQSSLGAANRKAGDPYEGYRFRILTRQGPAAPGGAYNYIINGRMLAGFAMVAYPDVPGETGVLTYIVNQNGTVYGKDLGRNTRAIAEKMTTFDPQPGWEPTEF</sequence>
<protein>
    <submittedName>
        <fullName evidence="2">DUF2950 family protein</fullName>
    </submittedName>
</protein>
<dbReference type="Proteomes" id="UP000469385">
    <property type="component" value="Unassembled WGS sequence"/>
</dbReference>
<keyword evidence="3" id="KW-1185">Reference proteome</keyword>
<name>A0A6N8IVL7_9BURK</name>
<evidence type="ECO:0000256" key="1">
    <source>
        <dbReference type="SAM" id="SignalP"/>
    </source>
</evidence>
<evidence type="ECO:0000313" key="3">
    <source>
        <dbReference type="Proteomes" id="UP000469385"/>
    </source>
</evidence>
<proteinExistence type="predicted"/>
<evidence type="ECO:0000313" key="2">
    <source>
        <dbReference type="EMBL" id="MVQ30867.1"/>
    </source>
</evidence>
<gene>
    <name evidence="2" type="ORF">GON04_15510</name>
</gene>
<reference evidence="2 3" key="1">
    <citation type="submission" date="2019-12" db="EMBL/GenBank/DDBJ databases">
        <authorList>
            <person name="Huq M.A."/>
        </authorList>
    </citation>
    <scope>NUCLEOTIDE SEQUENCE [LARGE SCALE GENOMIC DNA]</scope>
    <source>
        <strain evidence="2 3">MAH-25</strain>
    </source>
</reference>
<dbReference type="InterPro" id="IPR021556">
    <property type="entry name" value="DUF2950"/>
</dbReference>